<comment type="caution">
    <text evidence="1">The sequence shown here is derived from an EMBL/GenBank/DDBJ whole genome shotgun (WGS) entry which is preliminary data.</text>
</comment>
<dbReference type="AlphaFoldDB" id="A0A422LZM7"/>
<name>A0A422LZM7_LACPA</name>
<reference evidence="1 2" key="1">
    <citation type="journal article" date="2018" name="Front. Microbiol.">
        <title>Conversion of Methionine to Cysteine in Lactobacillus paracasei Depends on the Highly Mobile cysK-ctl-cysE Gene Cluster.</title>
        <authorList>
            <person name="Wuthrich D."/>
            <person name="Irmler S."/>
            <person name="Berthoud H."/>
            <person name="Guggenbuhl B."/>
            <person name="Eugster E."/>
            <person name="Bruggmann R."/>
        </authorList>
    </citation>
    <scope>NUCLEOTIDE SEQUENCE [LARGE SCALE GENOMIC DNA]</scope>
    <source>
        <strain evidence="1 2">FAM18157</strain>
    </source>
</reference>
<evidence type="ECO:0000313" key="2">
    <source>
        <dbReference type="Proteomes" id="UP000284716"/>
    </source>
</evidence>
<organism evidence="1 2">
    <name type="scientific">Lacticaseibacillus paracasei</name>
    <name type="common">Lactobacillus paracasei</name>
    <dbReference type="NCBI Taxonomy" id="1597"/>
    <lineage>
        <taxon>Bacteria</taxon>
        <taxon>Bacillati</taxon>
        <taxon>Bacillota</taxon>
        <taxon>Bacilli</taxon>
        <taxon>Lactobacillales</taxon>
        <taxon>Lactobacillaceae</taxon>
        <taxon>Lacticaseibacillus</taxon>
    </lineage>
</organism>
<dbReference type="Pfam" id="PF06207">
    <property type="entry name" value="DUF1002"/>
    <property type="match status" value="1"/>
</dbReference>
<proteinExistence type="predicted"/>
<accession>A0A422LZM7</accession>
<protein>
    <submittedName>
        <fullName evidence="1">Putative secreted protein</fullName>
    </submittedName>
</protein>
<gene>
    <name evidence="1" type="ORF">FAM18157_02523</name>
</gene>
<sequence>MRRFLGWRTHLKGWILLMKKFMKWLGLAVAGLALLTAAPHVVRADTWSQPVATIGSSLTADQKSGTLSTLQNAAGVNNASQLTVNGATLVKYLNPSGSTFTESSGVWSSALVQKTDNGGINVKIVPYNGTNNITTITADQYRNAALTAGVSNANLYITSAVRIDGSGALAGVYAAFAQNGENLNNQQINAAQQEVNTLSSITQANKDKDGYSDKQLNNAVAGAKQQMASQSNNGQQTLSQNQIGNIVDSQLKQNNLTTIINNNQRQLIINLLVNVQKAGSLKNNDFKAQAGKLADSIQNSAKGLFDKLNKSLNTEENRNFLQKIWDGIVSFFNGIAQWIQSLIK</sequence>
<dbReference type="Proteomes" id="UP000284716">
    <property type="component" value="Unassembled WGS sequence"/>
</dbReference>
<dbReference type="InterPro" id="IPR009343">
    <property type="entry name" value="DUF1002"/>
</dbReference>
<evidence type="ECO:0000313" key="1">
    <source>
        <dbReference type="EMBL" id="RND79786.1"/>
    </source>
</evidence>
<dbReference type="EMBL" id="LKFS01000088">
    <property type="protein sequence ID" value="RND79786.1"/>
    <property type="molecule type" value="Genomic_DNA"/>
</dbReference>